<proteinExistence type="predicted"/>
<comment type="caution">
    <text evidence="1">The sequence shown here is derived from an EMBL/GenBank/DDBJ whole genome shotgun (WGS) entry which is preliminary data.</text>
</comment>
<accession>A0A242M3D1</accession>
<gene>
    <name evidence="1" type="ORF">PAMC26577_38850</name>
</gene>
<evidence type="ECO:0000313" key="2">
    <source>
        <dbReference type="Proteomes" id="UP000195221"/>
    </source>
</evidence>
<name>A0A242M3D1_CABSO</name>
<protein>
    <submittedName>
        <fullName evidence="1">Uncharacterized protein</fullName>
    </submittedName>
</protein>
<evidence type="ECO:0000313" key="1">
    <source>
        <dbReference type="EMBL" id="OTP65691.1"/>
    </source>
</evidence>
<sequence>MRRLSYRASQIYRLLAAPASAGATENESFAAGAPLIVTLSPPTEIG</sequence>
<reference evidence="1 2" key="1">
    <citation type="submission" date="2017-03" db="EMBL/GenBank/DDBJ databases">
        <title>Genome analysis of strain PAMC 26577.</title>
        <authorList>
            <person name="Oh H.-M."/>
            <person name="Yang J.-A."/>
        </authorList>
    </citation>
    <scope>NUCLEOTIDE SEQUENCE [LARGE SCALE GENOMIC DNA]</scope>
    <source>
        <strain evidence="1 2">PAMC 26577</strain>
    </source>
</reference>
<dbReference type="EMBL" id="NBTZ01000174">
    <property type="protein sequence ID" value="OTP65691.1"/>
    <property type="molecule type" value="Genomic_DNA"/>
</dbReference>
<organism evidence="1 2">
    <name type="scientific">Caballeronia sordidicola</name>
    <name type="common">Burkholderia sordidicola</name>
    <dbReference type="NCBI Taxonomy" id="196367"/>
    <lineage>
        <taxon>Bacteria</taxon>
        <taxon>Pseudomonadati</taxon>
        <taxon>Pseudomonadota</taxon>
        <taxon>Betaproteobacteria</taxon>
        <taxon>Burkholderiales</taxon>
        <taxon>Burkholderiaceae</taxon>
        <taxon>Caballeronia</taxon>
    </lineage>
</organism>
<dbReference type="Proteomes" id="UP000195221">
    <property type="component" value="Unassembled WGS sequence"/>
</dbReference>
<dbReference type="AlphaFoldDB" id="A0A242M3D1"/>